<dbReference type="EMBL" id="JAAOLX010000009">
    <property type="protein sequence ID" value="NHQ87775.1"/>
    <property type="molecule type" value="Genomic_DNA"/>
</dbReference>
<keyword evidence="2" id="KW-1185">Reference proteome</keyword>
<comment type="caution">
    <text evidence="1">The sequence shown here is derived from an EMBL/GenBank/DDBJ whole genome shotgun (WGS) entry which is preliminary data.</text>
</comment>
<reference evidence="1 2" key="1">
    <citation type="submission" date="2020-03" db="EMBL/GenBank/DDBJ databases">
        <title>Draft genome sequence of environmentally isolated violet-colored cultures.</title>
        <authorList>
            <person name="Wilson H.S."/>
        </authorList>
    </citation>
    <scope>NUCLEOTIDE SEQUENCE [LARGE SCALE GENOMIC DNA]</scope>
    <source>
        <strain evidence="1 2">HSC-16F04</strain>
    </source>
</reference>
<accession>A0ABX0KSY3</accession>
<protein>
    <submittedName>
        <fullName evidence="1">Uncharacterized protein</fullName>
    </submittedName>
</protein>
<evidence type="ECO:0000313" key="2">
    <source>
        <dbReference type="Proteomes" id="UP000712570"/>
    </source>
</evidence>
<gene>
    <name evidence="1" type="ORF">HA050_16805</name>
</gene>
<evidence type="ECO:0000313" key="1">
    <source>
        <dbReference type="EMBL" id="NHQ87775.1"/>
    </source>
</evidence>
<sequence>MEKRQVLRKGQVLRGYLRAGTQIMVLQGKLHLQYSPHYMGECLLTQTRVLLEGEFELIDEAGWVSLAGDGAEIHLIDTSPVRRWAWKIQGLLAGF</sequence>
<proteinExistence type="predicted"/>
<dbReference type="RefSeq" id="WP_166828680.1">
    <property type="nucleotide sequence ID" value="NZ_JAAOLX010000009.1"/>
</dbReference>
<name>A0ABX0KSY3_9NEIS</name>
<organism evidence="1 2">
    <name type="scientific">Iodobacter violaceini</name>
    <dbReference type="NCBI Taxonomy" id="3044271"/>
    <lineage>
        <taxon>Bacteria</taxon>
        <taxon>Pseudomonadati</taxon>
        <taxon>Pseudomonadota</taxon>
        <taxon>Betaproteobacteria</taxon>
        <taxon>Neisseriales</taxon>
        <taxon>Chitinibacteraceae</taxon>
        <taxon>Iodobacter</taxon>
    </lineage>
</organism>
<dbReference type="Proteomes" id="UP000712570">
    <property type="component" value="Unassembled WGS sequence"/>
</dbReference>